<organism evidence="3 4">
    <name type="scientific">Pseudonocardia oceani</name>
    <dbReference type="NCBI Taxonomy" id="2792013"/>
    <lineage>
        <taxon>Bacteria</taxon>
        <taxon>Bacillati</taxon>
        <taxon>Actinomycetota</taxon>
        <taxon>Actinomycetes</taxon>
        <taxon>Pseudonocardiales</taxon>
        <taxon>Pseudonocardiaceae</taxon>
        <taxon>Pseudonocardia</taxon>
    </lineage>
</organism>
<proteinExistence type="predicted"/>
<feature type="domain" description="NADH:flavin oxidoreductase/NADH oxidase N-terminal" evidence="2">
    <location>
        <begin position="31"/>
        <end position="356"/>
    </location>
</feature>
<evidence type="ECO:0000256" key="1">
    <source>
        <dbReference type="SAM" id="MobiDB-lite"/>
    </source>
</evidence>
<dbReference type="Proteomes" id="UP000694300">
    <property type="component" value="Unassembled WGS sequence"/>
</dbReference>
<dbReference type="PANTHER" id="PTHR22893:SF91">
    <property type="entry name" value="NADPH DEHYDROGENASE 2-RELATED"/>
    <property type="match status" value="1"/>
</dbReference>
<dbReference type="PANTHER" id="PTHR22893">
    <property type="entry name" value="NADH OXIDOREDUCTASE-RELATED"/>
    <property type="match status" value="1"/>
</dbReference>
<evidence type="ECO:0000313" key="3">
    <source>
        <dbReference type="EMBL" id="MBW0128122.1"/>
    </source>
</evidence>
<evidence type="ECO:0000259" key="2">
    <source>
        <dbReference type="Pfam" id="PF00724"/>
    </source>
</evidence>
<dbReference type="EMBL" id="JADQDF010000001">
    <property type="protein sequence ID" value="MBW0128122.1"/>
    <property type="molecule type" value="Genomic_DNA"/>
</dbReference>
<protein>
    <submittedName>
        <fullName evidence="3">Alkene reductase</fullName>
    </submittedName>
</protein>
<dbReference type="InterPro" id="IPR001155">
    <property type="entry name" value="OxRdtase_FMN_N"/>
</dbReference>
<reference evidence="3 4" key="1">
    <citation type="submission" date="2020-11" db="EMBL/GenBank/DDBJ databases">
        <title>Pseudonocardia abyssalis sp. nov. and Pseudonocardia oceani sp. nov., description and phylogenomic analysis of two novel actinomycetes isolated from the deep Southern Ocean.</title>
        <authorList>
            <person name="Parra J."/>
        </authorList>
    </citation>
    <scope>NUCLEOTIDE SEQUENCE [LARGE SCALE GENOMIC DNA]</scope>
    <source>
        <strain evidence="4">KRD185</strain>
    </source>
</reference>
<comment type="caution">
    <text evidence="3">The sequence shown here is derived from an EMBL/GenBank/DDBJ whole genome shotgun (WGS) entry which is preliminary data.</text>
</comment>
<gene>
    <name evidence="3" type="ORF">I4I82_10535</name>
</gene>
<name>A0ABS6U7C1_9PSEU</name>
<dbReference type="CDD" id="cd02933">
    <property type="entry name" value="OYE_like_FMN"/>
    <property type="match status" value="1"/>
</dbReference>
<accession>A0ABS6U7C1</accession>
<sequence length="380" mass="39790">MIRTPRTGRPPALRPVQHHVTHQPLPSDSPLLQPVTAGALRAANRVWLAPLTRNRADADGTPNDLSVEYYRQRAGAGVVITEGSQPSAVGQGYPNTAGVVTDANEAGWTRVADAVHAEGGTLVVQLMHAGRISHTGTIDGATPVSSTATPAQGEIFTTEGPQAHSAPRALATDELPGVAAEFADAARRAIRAGVDGVELHAANGYLLHQFLADGVNDRTDAYGGPAENRARFVVEVAKATADAVGADRVGIRLSPANPYNDITEDDVSVYETLVAQLADLGLAYVHLLAEADDPIVGKLRAVWPGVLVLNTGFAVDSDRDAVGRIVADGVADAVTVGRPFIANPDLVTRWTRGSELNEPDPSTFYGGGAEGYTDYPRLAG</sequence>
<evidence type="ECO:0000313" key="4">
    <source>
        <dbReference type="Proteomes" id="UP000694300"/>
    </source>
</evidence>
<dbReference type="InterPro" id="IPR045247">
    <property type="entry name" value="Oye-like"/>
</dbReference>
<keyword evidence="4" id="KW-1185">Reference proteome</keyword>
<dbReference type="Pfam" id="PF00724">
    <property type="entry name" value="Oxidored_FMN"/>
    <property type="match status" value="1"/>
</dbReference>
<feature type="region of interest" description="Disordered" evidence="1">
    <location>
        <begin position="1"/>
        <end position="31"/>
    </location>
</feature>